<keyword evidence="3" id="KW-1185">Reference proteome</keyword>
<dbReference type="PANTHER" id="PTHR23088">
    <property type="entry name" value="NITRILASE-RELATED"/>
    <property type="match status" value="1"/>
</dbReference>
<dbReference type="CDD" id="cd07197">
    <property type="entry name" value="nitrilase"/>
    <property type="match status" value="1"/>
</dbReference>
<dbReference type="Proteomes" id="UP000645610">
    <property type="component" value="Unassembled WGS sequence"/>
</dbReference>
<evidence type="ECO:0000313" key="3">
    <source>
        <dbReference type="Proteomes" id="UP000645610"/>
    </source>
</evidence>
<reference evidence="2 3" key="1">
    <citation type="submission" date="2020-11" db="EMBL/GenBank/DDBJ databases">
        <authorList>
            <person name="Kim M.K."/>
        </authorList>
    </citation>
    <scope>NUCLEOTIDE SEQUENCE [LARGE SCALE GENOMIC DNA]</scope>
    <source>
        <strain evidence="2 3">BT439</strain>
    </source>
</reference>
<keyword evidence="2" id="KW-0378">Hydrolase</keyword>
<dbReference type="Gene3D" id="3.60.110.10">
    <property type="entry name" value="Carbon-nitrogen hydrolase"/>
    <property type="match status" value="1"/>
</dbReference>
<dbReference type="InterPro" id="IPR036526">
    <property type="entry name" value="C-N_Hydrolase_sf"/>
</dbReference>
<feature type="domain" description="CN hydrolase" evidence="1">
    <location>
        <begin position="28"/>
        <end position="280"/>
    </location>
</feature>
<proteinExistence type="predicted"/>
<dbReference type="InterPro" id="IPR003010">
    <property type="entry name" value="C-N_Hydrolase"/>
</dbReference>
<dbReference type="GO" id="GO:0016787">
    <property type="term" value="F:hydrolase activity"/>
    <property type="evidence" value="ECO:0007669"/>
    <property type="project" value="UniProtKB-KW"/>
</dbReference>
<dbReference type="RefSeq" id="WP_196284448.1">
    <property type="nucleotide sequence ID" value="NZ_JADQDP010000001.1"/>
</dbReference>
<protein>
    <submittedName>
        <fullName evidence="2">Carbon-nitrogen hydrolase family protein</fullName>
    </submittedName>
</protein>
<gene>
    <name evidence="2" type="ORF">I2I01_00400</name>
</gene>
<comment type="caution">
    <text evidence="2">The sequence shown here is derived from an EMBL/GenBank/DDBJ whole genome shotgun (WGS) entry which is preliminary data.</text>
</comment>
<dbReference type="PANTHER" id="PTHR23088:SF27">
    <property type="entry name" value="DEAMINATED GLUTATHIONE AMIDASE"/>
    <property type="match status" value="1"/>
</dbReference>
<name>A0A931BD41_9BACT</name>
<dbReference type="AlphaFoldDB" id="A0A931BD41"/>
<organism evidence="2 3">
    <name type="scientific">Hymenobacter properus</name>
    <dbReference type="NCBI Taxonomy" id="2791026"/>
    <lineage>
        <taxon>Bacteria</taxon>
        <taxon>Pseudomonadati</taxon>
        <taxon>Bacteroidota</taxon>
        <taxon>Cytophagia</taxon>
        <taxon>Cytophagales</taxon>
        <taxon>Hymenobacteraceae</taxon>
        <taxon>Hymenobacter</taxon>
    </lineage>
</organism>
<sequence>MAALFSFRKSVPVAAAPPQEVPAPLGTIRVGMGQLLVEGGEPARNLARAVEQIAQAAAQKCDLVLLPETLDFAWTHPSALYEAQPIPGPFSDVLCQAAAEHGLYVCAGLTERAPDGRNYNAAILIDPQGQIIVKYHKINLLAVEQPFYAVGQTLNVVDTPLGKIGVNVCADNYLDGLPIGHTLARMGAEFIIAPASWTVDYSITEENDPYQEKWVKPFSILAKLYNVVVVSTTSVGYIVGGPYEGKKSVGCSLAVDAHGVQAQGTFNEFAGELVVADLNRPHRPERGTDIGLMLQRKGYRFDQLP</sequence>
<dbReference type="Pfam" id="PF00795">
    <property type="entry name" value="CN_hydrolase"/>
    <property type="match status" value="1"/>
</dbReference>
<dbReference type="EMBL" id="JADQDP010000001">
    <property type="protein sequence ID" value="MBF9140072.1"/>
    <property type="molecule type" value="Genomic_DNA"/>
</dbReference>
<evidence type="ECO:0000259" key="1">
    <source>
        <dbReference type="PROSITE" id="PS50263"/>
    </source>
</evidence>
<dbReference type="PROSITE" id="PS50263">
    <property type="entry name" value="CN_HYDROLASE"/>
    <property type="match status" value="1"/>
</dbReference>
<accession>A0A931BD41</accession>
<evidence type="ECO:0000313" key="2">
    <source>
        <dbReference type="EMBL" id="MBF9140072.1"/>
    </source>
</evidence>
<dbReference type="SUPFAM" id="SSF56317">
    <property type="entry name" value="Carbon-nitrogen hydrolase"/>
    <property type="match status" value="1"/>
</dbReference>